<dbReference type="RefSeq" id="WP_166598922.1">
    <property type="nucleotide sequence ID" value="NZ_JAUSUW010000001.1"/>
</dbReference>
<organism evidence="2 3">
    <name type="scientific">Peteryoungia aggregata LMG 23059</name>
    <dbReference type="NCBI Taxonomy" id="1368425"/>
    <lineage>
        <taxon>Bacteria</taxon>
        <taxon>Pseudomonadati</taxon>
        <taxon>Pseudomonadota</taxon>
        <taxon>Alphaproteobacteria</taxon>
        <taxon>Hyphomicrobiales</taxon>
        <taxon>Rhizobiaceae</taxon>
        <taxon>Peteryoungia</taxon>
    </lineage>
</organism>
<dbReference type="InterPro" id="IPR000073">
    <property type="entry name" value="AB_hydrolase_1"/>
</dbReference>
<dbReference type="SUPFAM" id="SSF53474">
    <property type="entry name" value="alpha/beta-Hydrolases"/>
    <property type="match status" value="1"/>
</dbReference>
<accession>A0ABU0G2Q8</accession>
<keyword evidence="3" id="KW-1185">Reference proteome</keyword>
<evidence type="ECO:0000259" key="1">
    <source>
        <dbReference type="Pfam" id="PF00561"/>
    </source>
</evidence>
<dbReference type="InterPro" id="IPR050266">
    <property type="entry name" value="AB_hydrolase_sf"/>
</dbReference>
<dbReference type="Pfam" id="PF00561">
    <property type="entry name" value="Abhydrolase_1"/>
    <property type="match status" value="1"/>
</dbReference>
<name>A0ABU0G2Q8_9HYPH</name>
<evidence type="ECO:0000313" key="2">
    <source>
        <dbReference type="EMBL" id="MDQ0419393.1"/>
    </source>
</evidence>
<evidence type="ECO:0000313" key="3">
    <source>
        <dbReference type="Proteomes" id="UP001238496"/>
    </source>
</evidence>
<dbReference type="Gene3D" id="3.40.50.1820">
    <property type="entry name" value="alpha/beta hydrolase"/>
    <property type="match status" value="1"/>
</dbReference>
<gene>
    <name evidence="2" type="ORF">J2045_000403</name>
</gene>
<reference evidence="2 3" key="1">
    <citation type="submission" date="2023-07" db="EMBL/GenBank/DDBJ databases">
        <title>Genomic Encyclopedia of Type Strains, Phase IV (KMG-IV): sequencing the most valuable type-strain genomes for metagenomic binning, comparative biology and taxonomic classification.</title>
        <authorList>
            <person name="Goeker M."/>
        </authorList>
    </citation>
    <scope>NUCLEOTIDE SEQUENCE [LARGE SCALE GENOMIC DNA]</scope>
    <source>
        <strain evidence="2 3">DSM 1111</strain>
    </source>
</reference>
<sequence>MDQTTTRKTPDDRYLSLDGISIRYRDTGGDGPVVLLTHGIAASLEMWYPQLSALGMSFRIIAWDLPGHGLSALGHQPYDPDKFATVGIQFLDALKIDAVVLVGNSMGGGISLRMAGLQPHRVKGLLLADAATLARSVFIGFRLMTLPVLGEIMNKPGPMAVDQQLKGIFHDPSVITDDFRAIVTRNVMQADRVKPFLATMRLMSNITGQRAAMVKKSHALLAEVSMPTVILHGRQDTVLPLEGSLAAHRLAPQTEMIVLEDCGHTPQIEQHDQFNQVIRNLVARAMKPTE</sequence>
<dbReference type="InterPro" id="IPR029058">
    <property type="entry name" value="AB_hydrolase_fold"/>
</dbReference>
<dbReference type="PANTHER" id="PTHR43798">
    <property type="entry name" value="MONOACYLGLYCEROL LIPASE"/>
    <property type="match status" value="1"/>
</dbReference>
<dbReference type="PANTHER" id="PTHR43798:SF33">
    <property type="entry name" value="HYDROLASE, PUTATIVE (AFU_ORTHOLOGUE AFUA_2G14860)-RELATED"/>
    <property type="match status" value="1"/>
</dbReference>
<dbReference type="EMBL" id="JAUSUW010000001">
    <property type="protein sequence ID" value="MDQ0419393.1"/>
    <property type="molecule type" value="Genomic_DNA"/>
</dbReference>
<protein>
    <submittedName>
        <fullName evidence="2">Pimeloyl-ACP methyl ester carboxylesterase</fullName>
    </submittedName>
</protein>
<proteinExistence type="predicted"/>
<feature type="domain" description="AB hydrolase-1" evidence="1">
    <location>
        <begin position="32"/>
        <end position="269"/>
    </location>
</feature>
<comment type="caution">
    <text evidence="2">The sequence shown here is derived from an EMBL/GenBank/DDBJ whole genome shotgun (WGS) entry which is preliminary data.</text>
</comment>
<dbReference type="PRINTS" id="PR00111">
    <property type="entry name" value="ABHYDROLASE"/>
</dbReference>
<dbReference type="Proteomes" id="UP001238496">
    <property type="component" value="Unassembled WGS sequence"/>
</dbReference>